<dbReference type="NCBIfam" id="NF008978">
    <property type="entry name" value="PRK12324.1-4"/>
    <property type="match status" value="1"/>
</dbReference>
<dbReference type="CDD" id="cd13963">
    <property type="entry name" value="PT_UbiA_2"/>
    <property type="match status" value="1"/>
</dbReference>
<feature type="transmembrane region" description="Helical" evidence="5">
    <location>
        <begin position="167"/>
        <end position="184"/>
    </location>
</feature>
<keyword evidence="7" id="KW-1185">Reference proteome</keyword>
<feature type="transmembrane region" description="Helical" evidence="5">
    <location>
        <begin position="278"/>
        <end position="295"/>
    </location>
</feature>
<dbReference type="EMBL" id="JAPPUX010000002">
    <property type="protein sequence ID" value="MCY4726194.1"/>
    <property type="molecule type" value="Genomic_DNA"/>
</dbReference>
<evidence type="ECO:0000313" key="6">
    <source>
        <dbReference type="EMBL" id="MCY4726194.1"/>
    </source>
</evidence>
<evidence type="ECO:0000256" key="2">
    <source>
        <dbReference type="ARBA" id="ARBA00022692"/>
    </source>
</evidence>
<evidence type="ECO:0000313" key="7">
    <source>
        <dbReference type="Proteomes" id="UP001074726"/>
    </source>
</evidence>
<dbReference type="InterPro" id="IPR050475">
    <property type="entry name" value="Prenyltransferase_related"/>
</dbReference>
<organism evidence="6 7">
    <name type="scientific">Nocardioides pini</name>
    <dbReference type="NCBI Taxonomy" id="2975053"/>
    <lineage>
        <taxon>Bacteria</taxon>
        <taxon>Bacillati</taxon>
        <taxon>Actinomycetota</taxon>
        <taxon>Actinomycetes</taxon>
        <taxon>Propionibacteriales</taxon>
        <taxon>Nocardioidaceae</taxon>
        <taxon>Nocardioides</taxon>
    </lineage>
</organism>
<evidence type="ECO:0000256" key="3">
    <source>
        <dbReference type="ARBA" id="ARBA00022989"/>
    </source>
</evidence>
<comment type="subcellular location">
    <subcellularLocation>
        <location evidence="1">Membrane</location>
        <topology evidence="1">Multi-pass membrane protein</topology>
    </subcellularLocation>
</comment>
<dbReference type="Gene3D" id="1.10.357.140">
    <property type="entry name" value="UbiA prenyltransferase"/>
    <property type="match status" value="1"/>
</dbReference>
<keyword evidence="6" id="KW-0328">Glycosyltransferase</keyword>
<dbReference type="RefSeq" id="WP_268111027.1">
    <property type="nucleotide sequence ID" value="NZ_JAPPUX010000002.1"/>
</dbReference>
<evidence type="ECO:0000256" key="5">
    <source>
        <dbReference type="SAM" id="Phobius"/>
    </source>
</evidence>
<reference evidence="6" key="1">
    <citation type="submission" date="2022-08" db="EMBL/GenBank/DDBJ databases">
        <title>Genome sequencing of Nocardioides sp. STR2.</title>
        <authorList>
            <person name="So Y."/>
        </authorList>
    </citation>
    <scope>NUCLEOTIDE SEQUENCE</scope>
    <source>
        <strain evidence="6">STR2</strain>
    </source>
</reference>
<keyword evidence="4 5" id="KW-0472">Membrane</keyword>
<evidence type="ECO:0000256" key="1">
    <source>
        <dbReference type="ARBA" id="ARBA00004141"/>
    </source>
</evidence>
<evidence type="ECO:0000256" key="4">
    <source>
        <dbReference type="ARBA" id="ARBA00023136"/>
    </source>
</evidence>
<feature type="transmembrane region" description="Helical" evidence="5">
    <location>
        <begin position="46"/>
        <end position="67"/>
    </location>
</feature>
<keyword evidence="6" id="KW-0808">Transferase</keyword>
<protein>
    <submittedName>
        <fullName evidence="6">Decaprenyl-phosphate phosphoribosyltransferase</fullName>
        <ecNumber evidence="6">2.4.2.45</ecNumber>
    </submittedName>
</protein>
<name>A0ABT4CE08_9ACTN</name>
<dbReference type="Proteomes" id="UP001074726">
    <property type="component" value="Unassembled WGS sequence"/>
</dbReference>
<accession>A0ABT4CE08</accession>
<comment type="caution">
    <text evidence="6">The sequence shown here is derived from an EMBL/GenBank/DDBJ whole genome shotgun (WGS) entry which is preliminary data.</text>
</comment>
<keyword evidence="2 5" id="KW-0812">Transmembrane</keyword>
<feature type="transmembrane region" description="Helical" evidence="5">
    <location>
        <begin position="117"/>
        <end position="135"/>
    </location>
</feature>
<sequence length="297" mass="31159">MTSGATSTSSRPLPALLRAVRPKQWVKNLLVLAVPLASGKIGDPGVLAGTLLAGVAFCLLSSAVYLVNDSIDVEADRLHPRKRLRPIAAGEVSMSTARVVAAVLALLGLALAALGGVQLFAVLVGYIVLQLGYSLGLKHEPVLDILLVTSGFVLRAVAGGAASDIYVSQWFLLVAGFGSLFIVSGKRYSELHTLGPDSGTRQALVRYSATYLRFVWGVAAGATLLAFSLWAFENPSEGTLPWATVSIAPFVAGVLRYAVDIDAGTAAEPEDIIWADRVLQAIGAVWLLVVLLGVLDV</sequence>
<keyword evidence="3 5" id="KW-1133">Transmembrane helix</keyword>
<dbReference type="Pfam" id="PF01040">
    <property type="entry name" value="UbiA"/>
    <property type="match status" value="1"/>
</dbReference>
<dbReference type="InterPro" id="IPR044878">
    <property type="entry name" value="UbiA_sf"/>
</dbReference>
<dbReference type="InterPro" id="IPR000537">
    <property type="entry name" value="UbiA_prenyltransferase"/>
</dbReference>
<dbReference type="GO" id="GO:0016757">
    <property type="term" value="F:glycosyltransferase activity"/>
    <property type="evidence" value="ECO:0007669"/>
    <property type="project" value="UniProtKB-KW"/>
</dbReference>
<proteinExistence type="predicted"/>
<dbReference type="PANTHER" id="PTHR42723:SF1">
    <property type="entry name" value="CHLOROPHYLL SYNTHASE, CHLOROPLASTIC"/>
    <property type="match status" value="1"/>
</dbReference>
<gene>
    <name evidence="6" type="ORF">NYO98_07870</name>
</gene>
<dbReference type="PANTHER" id="PTHR42723">
    <property type="entry name" value="CHLOROPHYLL SYNTHASE"/>
    <property type="match status" value="1"/>
</dbReference>
<feature type="transmembrane region" description="Helical" evidence="5">
    <location>
        <begin position="211"/>
        <end position="232"/>
    </location>
</feature>
<dbReference type="EC" id="2.4.2.45" evidence="6"/>